<keyword evidence="1" id="KW-0175">Coiled coil</keyword>
<comment type="caution">
    <text evidence="3">The sequence shown here is derived from an EMBL/GenBank/DDBJ whole genome shotgun (WGS) entry which is preliminary data.</text>
</comment>
<dbReference type="PANTHER" id="PTHR11145">
    <property type="entry name" value="BTB/POZ DOMAIN-CONTAINING ADAPTER FOR CUL3-MEDIATED RHOA DEGRADATION PROTEIN FAMILY MEMBER"/>
    <property type="match status" value="1"/>
</dbReference>
<dbReference type="PROSITE" id="PS51886">
    <property type="entry name" value="TLDC"/>
    <property type="match status" value="1"/>
</dbReference>
<proteinExistence type="predicted"/>
<dbReference type="Pfam" id="PF07534">
    <property type="entry name" value="TLD"/>
    <property type="match status" value="1"/>
</dbReference>
<dbReference type="SMART" id="SM00225">
    <property type="entry name" value="BTB"/>
    <property type="match status" value="1"/>
</dbReference>
<evidence type="ECO:0000313" key="4">
    <source>
        <dbReference type="Proteomes" id="UP000695562"/>
    </source>
</evidence>
<dbReference type="EMBL" id="AJWJ01000923">
    <property type="protein sequence ID" value="KAF2068573.1"/>
    <property type="molecule type" value="Genomic_DNA"/>
</dbReference>
<dbReference type="InterPro" id="IPR000210">
    <property type="entry name" value="BTB/POZ_dom"/>
</dbReference>
<protein>
    <recommendedName>
        <fullName evidence="2">TLDc domain-containing protein</fullName>
    </recommendedName>
</protein>
<dbReference type="InterPro" id="IPR003131">
    <property type="entry name" value="T1-type_BTB"/>
</dbReference>
<dbReference type="InterPro" id="IPR006571">
    <property type="entry name" value="TLDc_dom"/>
</dbReference>
<evidence type="ECO:0000259" key="2">
    <source>
        <dbReference type="PROSITE" id="PS51886"/>
    </source>
</evidence>
<organism evidence="3 4">
    <name type="scientific">Polysphondylium violaceum</name>
    <dbReference type="NCBI Taxonomy" id="133409"/>
    <lineage>
        <taxon>Eukaryota</taxon>
        <taxon>Amoebozoa</taxon>
        <taxon>Evosea</taxon>
        <taxon>Eumycetozoa</taxon>
        <taxon>Dictyostelia</taxon>
        <taxon>Dictyosteliales</taxon>
        <taxon>Dictyosteliaceae</taxon>
        <taxon>Polysphondylium</taxon>
    </lineage>
</organism>
<evidence type="ECO:0000313" key="3">
    <source>
        <dbReference type="EMBL" id="KAF2068573.1"/>
    </source>
</evidence>
<feature type="coiled-coil region" evidence="1">
    <location>
        <begin position="162"/>
        <end position="196"/>
    </location>
</feature>
<dbReference type="GO" id="GO:0051260">
    <property type="term" value="P:protein homooligomerization"/>
    <property type="evidence" value="ECO:0007669"/>
    <property type="project" value="InterPro"/>
</dbReference>
<evidence type="ECO:0000256" key="1">
    <source>
        <dbReference type="SAM" id="Coils"/>
    </source>
</evidence>
<dbReference type="Proteomes" id="UP000695562">
    <property type="component" value="Unassembled WGS sequence"/>
</dbReference>
<reference evidence="3" key="1">
    <citation type="submission" date="2020-01" db="EMBL/GenBank/DDBJ databases">
        <title>Development of genomics and gene disruption for Polysphondylium violaceum indicates a role for the polyketide synthase stlB in stalk morphogenesis.</title>
        <authorList>
            <person name="Narita B."/>
            <person name="Kawabe Y."/>
            <person name="Kin K."/>
            <person name="Saito T."/>
            <person name="Gibbs R."/>
            <person name="Kuspa A."/>
            <person name="Muzny D."/>
            <person name="Queller D."/>
            <person name="Richards S."/>
            <person name="Strassman J."/>
            <person name="Sucgang R."/>
            <person name="Worley K."/>
            <person name="Schaap P."/>
        </authorList>
    </citation>
    <scope>NUCLEOTIDE SEQUENCE</scope>
    <source>
        <strain evidence="3">QSvi11</strain>
    </source>
</reference>
<dbReference type="Gene3D" id="3.30.710.10">
    <property type="entry name" value="Potassium Channel Kv1.1, Chain A"/>
    <property type="match status" value="1"/>
</dbReference>
<feature type="domain" description="TLDc" evidence="2">
    <location>
        <begin position="207"/>
        <end position="373"/>
    </location>
</feature>
<dbReference type="OrthoDB" id="17470at2759"/>
<dbReference type="PANTHER" id="PTHR11145:SF8">
    <property type="entry name" value="RE57120P"/>
    <property type="match status" value="1"/>
</dbReference>
<dbReference type="Pfam" id="PF02214">
    <property type="entry name" value="BTB_2"/>
    <property type="match status" value="1"/>
</dbReference>
<sequence>MYSSNNNTPDIVESCQRKNIEESIEGVQSLFLGYFESMQQQIKALEKRKEILIDVTKVIDVSVIPDPITLNIGGFKYQTTKATLTKIPNSFFDLMLSGEINIKPMTNEPNTYFIDRDGTHFNYILNYLRDEGDIQIPEDIRHCVRKEMEFYRINNHFKLDDTATIIDKLNSLKLKLDETEQELVLAKEESIKTRKEVDFLILSESSLILRSNQFKIISDWIDKKLTNFQLLYRASENNSFNTRTFHSKCDGKGATITVIVTTDGCIFGGYNSHSWNSNGYFYGDNRCFIFTLVNKHGIPPTKYLPKENNTNYVSSGSNPMFGYQNGNTDIRIGEKDSYQMFPSTYNDTTGKCYTTLTPFSVFTIKYLEIYKCS</sequence>
<name>A0A8J4PKC0_9MYCE</name>
<dbReference type="InterPro" id="IPR045068">
    <property type="entry name" value="BACURD1-3"/>
</dbReference>
<dbReference type="InterPro" id="IPR011333">
    <property type="entry name" value="SKP1/BTB/POZ_sf"/>
</dbReference>
<dbReference type="SUPFAM" id="SSF54695">
    <property type="entry name" value="POZ domain"/>
    <property type="match status" value="1"/>
</dbReference>
<accession>A0A8J4PKC0</accession>
<gene>
    <name evidence="3" type="ORF">CYY_010100</name>
</gene>
<dbReference type="AlphaFoldDB" id="A0A8J4PKC0"/>
<dbReference type="SMART" id="SM00584">
    <property type="entry name" value="TLDc"/>
    <property type="match status" value="1"/>
</dbReference>
<keyword evidence="4" id="KW-1185">Reference proteome</keyword>